<reference evidence="2" key="1">
    <citation type="journal article" date="2014" name="Genome Announc.">
        <title>Draft genome sequence of Rhodosporidium toruloides CECT1137, an oleaginous yeast of biotechnological interest.</title>
        <authorList>
            <person name="Morin N."/>
            <person name="Calcas X."/>
            <person name="Devillers H."/>
            <person name="Durrens P."/>
            <person name="Sherman D.J."/>
            <person name="Nicaud J.-M."/>
            <person name="Neuveglise C."/>
        </authorList>
    </citation>
    <scope>NUCLEOTIDE SEQUENCE</scope>
    <source>
        <strain evidence="2">CECT1137</strain>
    </source>
</reference>
<proteinExistence type="predicted"/>
<evidence type="ECO:0000256" key="1">
    <source>
        <dbReference type="SAM" id="MobiDB-lite"/>
    </source>
</evidence>
<feature type="compositionally biased region" description="Basic residues" evidence="1">
    <location>
        <begin position="183"/>
        <end position="192"/>
    </location>
</feature>
<feature type="region of interest" description="Disordered" evidence="1">
    <location>
        <begin position="164"/>
        <end position="257"/>
    </location>
</feature>
<protein>
    <submittedName>
        <fullName evidence="2">RHTO0S05e02344g1_1</fullName>
    </submittedName>
</protein>
<dbReference type="AlphaFoldDB" id="A0A061ART5"/>
<feature type="compositionally biased region" description="Basic and acidic residues" evidence="1">
    <location>
        <begin position="205"/>
        <end position="220"/>
    </location>
</feature>
<feature type="compositionally biased region" description="Low complexity" evidence="1">
    <location>
        <begin position="164"/>
        <end position="174"/>
    </location>
</feature>
<organism evidence="2">
    <name type="scientific">Rhodotorula toruloides</name>
    <name type="common">Yeast</name>
    <name type="synonym">Rhodosporidium toruloides</name>
    <dbReference type="NCBI Taxonomy" id="5286"/>
    <lineage>
        <taxon>Eukaryota</taxon>
        <taxon>Fungi</taxon>
        <taxon>Dikarya</taxon>
        <taxon>Basidiomycota</taxon>
        <taxon>Pucciniomycotina</taxon>
        <taxon>Microbotryomycetes</taxon>
        <taxon>Sporidiobolales</taxon>
        <taxon>Sporidiobolaceae</taxon>
        <taxon>Rhodotorula</taxon>
    </lineage>
</organism>
<accession>A0A061ART5</accession>
<sequence length="347" mass="38625">MRPGSMTANLLQCMRDSNTADTLLDLRPHGSGERQSFECAEKGCGIKVLLEPSNSSEDPRATIVQASFAHNHPLVLEEDARYRLDAWVRESEEKLRLRALEQLKKLKKGYDYQLVSAVTIPIHETFAMQTEILDNIGKILVTGNEADSERVWSLRGGRCIAKLSAASPPARSPSATPPAPQGKAKKKDKKRAPPSPSPTPVAGPSDKRVKREVSKKREVLVLDESDEEDVKPEVRSSRQEQQANQQQPPAAPPADAPAQSDLVAFLTSLPPFPYEQYAHLFSRRTIRIDSSQQLLKFVTAVPPCFDTLSTELGKDEVKADGTIEEGMPMLWRMMLHSELLKRVQEEQ</sequence>
<name>A0A061ART5_RHOTO</name>
<dbReference type="OrthoDB" id="10455000at2759"/>
<feature type="compositionally biased region" description="Acidic residues" evidence="1">
    <location>
        <begin position="221"/>
        <end position="230"/>
    </location>
</feature>
<gene>
    <name evidence="2" type="ORF">RHTO0S_05e02344g</name>
</gene>
<evidence type="ECO:0000313" key="2">
    <source>
        <dbReference type="EMBL" id="CDR40363.1"/>
    </source>
</evidence>
<dbReference type="EMBL" id="LK052940">
    <property type="protein sequence ID" value="CDR40363.1"/>
    <property type="molecule type" value="Genomic_DNA"/>
</dbReference>